<dbReference type="AlphaFoldDB" id="A0A7G1IHG2"/>
<keyword evidence="4" id="KW-1185">Reference proteome</keyword>
<dbReference type="PANTHER" id="PTHR43477:SF1">
    <property type="entry name" value="DIHYDROANTICAPSIN 7-DEHYDROGENASE"/>
    <property type="match status" value="1"/>
</dbReference>
<dbReference type="Proteomes" id="UP000516380">
    <property type="component" value="Chromosome"/>
</dbReference>
<dbReference type="InterPro" id="IPR002347">
    <property type="entry name" value="SDR_fam"/>
</dbReference>
<dbReference type="NCBIfam" id="NF004849">
    <property type="entry name" value="PRK06200.1"/>
    <property type="match status" value="1"/>
</dbReference>
<evidence type="ECO:0000256" key="2">
    <source>
        <dbReference type="ARBA" id="ARBA00023002"/>
    </source>
</evidence>
<dbReference type="PANTHER" id="PTHR43477">
    <property type="entry name" value="DIHYDROANTICAPSIN 7-DEHYDROGENASE"/>
    <property type="match status" value="1"/>
</dbReference>
<dbReference type="InterPro" id="IPR051122">
    <property type="entry name" value="SDR_DHRS6-like"/>
</dbReference>
<dbReference type="Pfam" id="PF13561">
    <property type="entry name" value="adh_short_C2"/>
    <property type="match status" value="1"/>
</dbReference>
<sequence length="343" mass="36256">MNPVGEPITVANEFTEVVVQRVDTRNGSRLLITAPRTGQSISLDALEVEALTWQNPVRWRPWSAMPALRCCPTSRRDAMTGWLEGKRALVVGAGSGIGRAVVDTFRSEGAKVAVLELDSDKCARLRQELPDVPVVEGDATTRAANERAVTTAVDAFGGLDTLVNCVGVFDFYRGVSDIDADILAAAFDEMFRTNVLSQLQSVKAAVSALQAQTGSSIVLTESTSSFHPGRGGVLYVASKFAVRGLVASLAHELAPGIRVNGVAPGGTLDTDLRGLASLGLDGVRLDSPNRASDLAARVPLNVALTGHDHAWSFVFLASDRSRGITGETIHPDGGFGLRDGHDA</sequence>
<name>A0A7G1IHG2_MYCKA</name>
<dbReference type="Gene3D" id="3.40.50.720">
    <property type="entry name" value="NAD(P)-binding Rossmann-like Domain"/>
    <property type="match status" value="1"/>
</dbReference>
<organism evidence="3 4">
    <name type="scientific">Mycobacterium kansasii</name>
    <dbReference type="NCBI Taxonomy" id="1768"/>
    <lineage>
        <taxon>Bacteria</taxon>
        <taxon>Bacillati</taxon>
        <taxon>Actinomycetota</taxon>
        <taxon>Actinomycetes</taxon>
        <taxon>Mycobacteriales</taxon>
        <taxon>Mycobacteriaceae</taxon>
        <taxon>Mycobacterium</taxon>
    </lineage>
</organism>
<keyword evidence="2" id="KW-0560">Oxidoreductase</keyword>
<protein>
    <submittedName>
        <fullName evidence="3">3-(Cis-5,6-dihydroxycyclohexa-1, 3-dien-1-yl)propanoate dehydrogenase</fullName>
    </submittedName>
</protein>
<proteinExistence type="inferred from homology"/>
<dbReference type="InterPro" id="IPR020904">
    <property type="entry name" value="Sc_DH/Rdtase_CS"/>
</dbReference>
<accession>A0A7G1IHG2</accession>
<evidence type="ECO:0000313" key="4">
    <source>
        <dbReference type="Proteomes" id="UP000516380"/>
    </source>
</evidence>
<dbReference type="GO" id="GO:0016491">
    <property type="term" value="F:oxidoreductase activity"/>
    <property type="evidence" value="ECO:0007669"/>
    <property type="project" value="UniProtKB-KW"/>
</dbReference>
<dbReference type="PRINTS" id="PR00080">
    <property type="entry name" value="SDRFAMILY"/>
</dbReference>
<gene>
    <name evidence="3" type="ORF">NIIDMKKI_45480</name>
</gene>
<dbReference type="SUPFAM" id="SSF51735">
    <property type="entry name" value="NAD(P)-binding Rossmann-fold domains"/>
    <property type="match status" value="1"/>
</dbReference>
<dbReference type="InterPro" id="IPR036291">
    <property type="entry name" value="NAD(P)-bd_dom_sf"/>
</dbReference>
<comment type="similarity">
    <text evidence="1">Belongs to the short-chain dehydrogenases/reductases (SDR) family.</text>
</comment>
<evidence type="ECO:0000256" key="1">
    <source>
        <dbReference type="ARBA" id="ARBA00006484"/>
    </source>
</evidence>
<dbReference type="PRINTS" id="PR00081">
    <property type="entry name" value="GDHRDH"/>
</dbReference>
<evidence type="ECO:0000313" key="3">
    <source>
        <dbReference type="EMBL" id="BCI89342.1"/>
    </source>
</evidence>
<reference evidence="3 4" key="1">
    <citation type="submission" date="2020-07" db="EMBL/GenBank/DDBJ databases">
        <title>Mycobacterium kansasii (former subtype) with zoonotic potential isolated from diseased indoor pet cat, Japan.</title>
        <authorList>
            <person name="Fukano H."/>
            <person name="Terazono T."/>
            <person name="Hoshino Y."/>
        </authorList>
    </citation>
    <scope>NUCLEOTIDE SEQUENCE [LARGE SCALE GENOMIC DNA]</scope>
    <source>
        <strain evidence="3 4">Kuro-I</strain>
    </source>
</reference>
<dbReference type="PROSITE" id="PS00061">
    <property type="entry name" value="ADH_SHORT"/>
    <property type="match status" value="1"/>
</dbReference>
<dbReference type="EMBL" id="AP023343">
    <property type="protein sequence ID" value="BCI89342.1"/>
    <property type="molecule type" value="Genomic_DNA"/>
</dbReference>